<keyword evidence="6" id="KW-1185">Reference proteome</keyword>
<dbReference type="OrthoDB" id="39591at2759"/>
<gene>
    <name evidence="5" type="ORF">FKW77_005851</name>
</gene>
<dbReference type="InterPro" id="IPR039600">
    <property type="entry name" value="TANGO6/Rtp1"/>
</dbReference>
<dbReference type="Pfam" id="PF10363">
    <property type="entry name" value="RTP1_C1"/>
    <property type="match status" value="1"/>
</dbReference>
<dbReference type="STRING" id="50376.A0A517LFK0"/>
<dbReference type="SUPFAM" id="SSF48371">
    <property type="entry name" value="ARM repeat"/>
    <property type="match status" value="1"/>
</dbReference>
<dbReference type="InterPro" id="IPR016024">
    <property type="entry name" value="ARM-type_fold"/>
</dbReference>
<proteinExistence type="inferred from homology"/>
<reference evidence="5 6" key="1">
    <citation type="submission" date="2019-07" db="EMBL/GenBank/DDBJ databases">
        <title>Finished genome of Venturia effusa.</title>
        <authorList>
            <person name="Young C.A."/>
            <person name="Cox M.P."/>
            <person name="Ganley A.R.D."/>
            <person name="David W.J."/>
        </authorList>
    </citation>
    <scope>NUCLEOTIDE SEQUENCE [LARGE SCALE GENOMIC DNA]</scope>
    <source>
        <strain evidence="6">albino</strain>
    </source>
</reference>
<dbReference type="AlphaFoldDB" id="A0A517LFK0"/>
<dbReference type="Proteomes" id="UP000316270">
    <property type="component" value="Chromosome 11"/>
</dbReference>
<dbReference type="InterPro" id="IPR019414">
    <property type="entry name" value="Rtp1_C2"/>
</dbReference>
<feature type="compositionally biased region" description="Acidic residues" evidence="2">
    <location>
        <begin position="886"/>
        <end position="896"/>
    </location>
</feature>
<evidence type="ECO:0000259" key="4">
    <source>
        <dbReference type="Pfam" id="PF10363"/>
    </source>
</evidence>
<dbReference type="PANTHER" id="PTHR20959:SF1">
    <property type="entry name" value="TRANSPORT AND GOLGI ORGANIZATION PROTEIN 6 HOMOLOG"/>
    <property type="match status" value="1"/>
</dbReference>
<sequence length="1089" mass="119603">MSVQSPEAPSVDRVIAEIDKFLAPAIKERDSSRSIAARLAEVKDGADVPREARRYLLEETNRLLVSINEAVVFDQSSDGPKKAYDSRLLGAVYNLLDVLVLEGIYPSLPSGVGNLSERRNKCLLWRKPDPSYVSPPPDDGLLKNALLFLDAFIATPDAGIENIIRHRLLADMIAGHSWMSQSKALSGLPPNFEKYLSRLPIPTLYLALTGLNKPSSPTWFRAMVTKHLSLLPLRPNGVRHTIEFIASSYPARPTPTSQDDPKPSKGAALPLEGLQQASRLLSSVPESMTADEYITRLAPQLLDLLDQTEEKELSRAAAFIIGSGILGKRALGAPGAIGWKLFVDQNHQALNPSVMPTNRKRKIQSNAEPLEKELVSTTALTRALKRLNIFTTSHPNPGLTGRLIKPVLLSLWALMASSESPTIATAESSELAFGLLQIFFRLSGGLKDIDNLSKNLLFDGSSEWVFGPGSSGGISIRERNSGRPININIIEVIPRIDVRINQFIRLLSSGALDDQVVVSLFLNLSRQWLMPHCEQGRQYIRAENDPLQTLTQAKLAQAVLERFQNKISDKPDQVLDLIAQILSQQSESIKAQVKLTKNLQNTTYSSLTNLANPAEEMGGTLDDPNELLAVAISLLNAILTSPSFTPSEATVSVMDGVENTLSSLATAPNSTLSASLKLSMQSSLALLKSGARSNSSEANTPAFQDDVQETLNMITMDISSSLPPVRTSALHALEALIKMSGEPLDVPTITLLLLSTIRNETEEYVFLAAIKVLVQLALRRDVVFVTKLVRDAFMDIKEETGVDGRLRLGQTLASLVDGMFEQEHVSHSVERSRILAGVAEACVTISGRRGSRQREEKERKAALRLAKRKKKEAEKAWGGEIPNIPSEEEDSDGEDLSPEKKQRRKAEREAVSRIVQGWTETGLEEDIRIRTSALSILSSVLSASETVCLFSDSLIDNATQSCLAVLTLEPSPSSAILRRAAVMVLLSLLNSTDSALQKGKKVAMDLEKWDEVEKVLRFVVDTDSDDLVLSHAKDFLDSLEAWNMKRIQVVTQAPEGEQIRFDLEGRLRGLEVNPDVEERKGRVLIEEIE</sequence>
<evidence type="ECO:0000256" key="2">
    <source>
        <dbReference type="SAM" id="MobiDB-lite"/>
    </source>
</evidence>
<organism evidence="5 6">
    <name type="scientific">Venturia effusa</name>
    <dbReference type="NCBI Taxonomy" id="50376"/>
    <lineage>
        <taxon>Eukaryota</taxon>
        <taxon>Fungi</taxon>
        <taxon>Dikarya</taxon>
        <taxon>Ascomycota</taxon>
        <taxon>Pezizomycotina</taxon>
        <taxon>Dothideomycetes</taxon>
        <taxon>Pleosporomycetidae</taxon>
        <taxon>Venturiales</taxon>
        <taxon>Venturiaceae</taxon>
        <taxon>Venturia</taxon>
    </lineage>
</organism>
<feature type="domain" description="RNA polymerase II assembly factor Rtp1 C-terminal" evidence="4">
    <location>
        <begin position="713"/>
        <end position="816"/>
    </location>
</feature>
<evidence type="ECO:0000313" key="6">
    <source>
        <dbReference type="Proteomes" id="UP000316270"/>
    </source>
</evidence>
<protein>
    <recommendedName>
        <fullName evidence="7">RNA polymerase II assembly factor Rtp1 C-terminal domain-containing protein</fullName>
    </recommendedName>
</protein>
<evidence type="ECO:0000256" key="1">
    <source>
        <dbReference type="ARBA" id="ARBA00005724"/>
    </source>
</evidence>
<accession>A0A517LFK0</accession>
<dbReference type="GO" id="GO:0009306">
    <property type="term" value="P:protein secretion"/>
    <property type="evidence" value="ECO:0007669"/>
    <property type="project" value="TreeGrafter"/>
</dbReference>
<dbReference type="PANTHER" id="PTHR20959">
    <property type="entry name" value="TRANSPORT AND GOLGI ORGANIZATION PROTEIN 6 FAMILY MEMBER"/>
    <property type="match status" value="1"/>
</dbReference>
<name>A0A517LFK0_9PEZI</name>
<evidence type="ECO:0008006" key="7">
    <source>
        <dbReference type="Google" id="ProtNLM"/>
    </source>
</evidence>
<feature type="region of interest" description="Disordered" evidence="2">
    <location>
        <begin position="874"/>
        <end position="908"/>
    </location>
</feature>
<evidence type="ECO:0000259" key="3">
    <source>
        <dbReference type="Pfam" id="PF10304"/>
    </source>
</evidence>
<dbReference type="EMBL" id="CP042195">
    <property type="protein sequence ID" value="QDS74414.1"/>
    <property type="molecule type" value="Genomic_DNA"/>
</dbReference>
<feature type="domain" description="RNA polymerase II assembly factor Rtp1 C-terminal" evidence="3">
    <location>
        <begin position="1009"/>
        <end position="1041"/>
    </location>
</feature>
<comment type="similarity">
    <text evidence="1">Belongs to the Tango6 family.</text>
</comment>
<dbReference type="Pfam" id="PF10304">
    <property type="entry name" value="RTP1_C2"/>
    <property type="match status" value="1"/>
</dbReference>
<feature type="region of interest" description="Disordered" evidence="2">
    <location>
        <begin position="249"/>
        <end position="268"/>
    </location>
</feature>
<evidence type="ECO:0000313" key="5">
    <source>
        <dbReference type="EMBL" id="QDS74414.1"/>
    </source>
</evidence>
<dbReference type="InterPro" id="IPR019451">
    <property type="entry name" value="Rtp1_C1"/>
</dbReference>